<dbReference type="EMBL" id="CM046126">
    <property type="protein sequence ID" value="KAI8426847.1"/>
    <property type="molecule type" value="Genomic_DNA"/>
</dbReference>
<evidence type="ECO:0000313" key="2">
    <source>
        <dbReference type="Proteomes" id="UP001064048"/>
    </source>
</evidence>
<reference evidence="1 2" key="1">
    <citation type="journal article" date="2022" name="Genome Biol. Evol.">
        <title>The Spruce Budworm Genome: Reconstructing the Evolutionary History of Antifreeze Proteins.</title>
        <authorList>
            <person name="Beliveau C."/>
            <person name="Gagne P."/>
            <person name="Picq S."/>
            <person name="Vernygora O."/>
            <person name="Keeling C.I."/>
            <person name="Pinkney K."/>
            <person name="Doucet D."/>
            <person name="Wen F."/>
            <person name="Johnston J.S."/>
            <person name="Maaroufi H."/>
            <person name="Boyle B."/>
            <person name="Laroche J."/>
            <person name="Dewar K."/>
            <person name="Juretic N."/>
            <person name="Blackburn G."/>
            <person name="Nisole A."/>
            <person name="Brunet B."/>
            <person name="Brandao M."/>
            <person name="Lumley L."/>
            <person name="Duan J."/>
            <person name="Quan G."/>
            <person name="Lucarotti C.J."/>
            <person name="Roe A.D."/>
            <person name="Sperling F.A.H."/>
            <person name="Levesque R.C."/>
            <person name="Cusson M."/>
        </authorList>
    </citation>
    <scope>NUCLEOTIDE SEQUENCE [LARGE SCALE GENOMIC DNA]</scope>
    <source>
        <strain evidence="1">Glfc:IPQL:Cfum</strain>
    </source>
</reference>
<evidence type="ECO:0000313" key="1">
    <source>
        <dbReference type="EMBL" id="KAI8426847.1"/>
    </source>
</evidence>
<protein>
    <submittedName>
        <fullName evidence="1">Uncharacterized protein</fullName>
    </submittedName>
</protein>
<keyword evidence="2" id="KW-1185">Reference proteome</keyword>
<sequence>MSSTNRKAPYSTQASAVLRLHQKMPCVKRRLSDLDGTMETERLSARNVCSEAPGCMLLPSAELKAEVIKVEIQEAETFPDNDIMDDDHINNFVRHNVTEDVVSKPRKLRKRRKDKDREASASETLCCGCRDLVRSEDDGADGQGTTKPPERPKVRLKAIDKDDKLFHNCATIVENSYVCPFETSFSDYHCIYCREIFTDPKELRDHTMTHDPKKYKDLVIRNRKIPQIDVLRIDCRLCEEKIEDLDTFKKHIITVHQIYLFP</sequence>
<name>A0ACC0JRW5_CHOFU</name>
<proteinExistence type="predicted"/>
<comment type="caution">
    <text evidence="1">The sequence shown here is derived from an EMBL/GenBank/DDBJ whole genome shotgun (WGS) entry which is preliminary data.</text>
</comment>
<dbReference type="Proteomes" id="UP001064048">
    <property type="component" value="Chromosome 26"/>
</dbReference>
<accession>A0ACC0JRW5</accession>
<gene>
    <name evidence="1" type="ORF">MSG28_014528</name>
</gene>
<organism evidence="1 2">
    <name type="scientific">Choristoneura fumiferana</name>
    <name type="common">Spruce budworm moth</name>
    <name type="synonym">Archips fumiferana</name>
    <dbReference type="NCBI Taxonomy" id="7141"/>
    <lineage>
        <taxon>Eukaryota</taxon>
        <taxon>Metazoa</taxon>
        <taxon>Ecdysozoa</taxon>
        <taxon>Arthropoda</taxon>
        <taxon>Hexapoda</taxon>
        <taxon>Insecta</taxon>
        <taxon>Pterygota</taxon>
        <taxon>Neoptera</taxon>
        <taxon>Endopterygota</taxon>
        <taxon>Lepidoptera</taxon>
        <taxon>Glossata</taxon>
        <taxon>Ditrysia</taxon>
        <taxon>Tortricoidea</taxon>
        <taxon>Tortricidae</taxon>
        <taxon>Tortricinae</taxon>
        <taxon>Choristoneura</taxon>
    </lineage>
</organism>